<sequence>MEAKGTVPISVHLYPQFFVQEEFAIRISGHARWCCISGHYALNMSQLCLKDQSTSASWWQADSVDAAVDNGNFFSSAHGLLQTHPGSKGSVRYRPSTSSGSRKVFPTTNGFKHLDYRTSPTNELKNNPSLSSPDECARACREGEPPRICYYHFTLEYYTVLGAACQVCTPNATNAVWSTCQCVLADGVERGILTANRMVPGPSIQVCEGDKVVIDVENHMEGMEVTIHWHGIWQRGSQYYDGVPFVTQCPIQQGNTFRYQWIAGNAGTHFWHSHTGLQKMDGLYGSVIVRQAPSKDPNSNLYDFDLTTHVMLISDWMHEDAAERFPGRLAVNTGQDPESLLINGKGQFRDPNTGFMTNTPLEVFTITPGRRYRFRMINSFASVCPAQMTVEGHDLTVIATDGEPVHPVQVNTIISFSGERYDFVINADRQAGAYWIQLRGLGECGIRRAQQLAILRYARGPYQPTTAAPTYDFGLPQGVVIAPNGDHVISLIDEISYMSPPAPLLSQFDDINPEQFCNGDNRPPDCGQNCMCTHKIDIPLNAVVEVVLVDEVQQPNLSHPFHLHGQTFNVIGIGRSPDRNVKKINLKHALDLDRQGLLHRQFNLPPGKDTIAVPNNGYVVMNPLDAICNRPRREAICVSQLRNAKKIDEALLQERPDVKIFLPFRFYFYKPEELFQPNTYNRFLAAQGGDHVISLVDEISYVAPPVPPLSQLDEISPEQFCNGDNRPADCGQNCMCTHQVDIPLNAIVEVVLVDEVQSPNLSHPFHLHGYAFHVVGIGRSPDQNVKKINLKHALDLDRRGLLSRQFNLPPAKDTIAVPNNGYVIFRFRADNPGYWLFHCHFLFHIAIGMSLVVHVGTQSDLPPVPPNFPRCGDHLPPITLIH</sequence>
<proteinExistence type="predicted"/>
<dbReference type="EMBL" id="CM043019">
    <property type="protein sequence ID" value="KAI4461015.1"/>
    <property type="molecule type" value="Genomic_DNA"/>
</dbReference>
<accession>A0ACB9T2H9</accession>
<keyword evidence="2" id="KW-1185">Reference proteome</keyword>
<comment type="caution">
    <text evidence="1">The sequence shown here is derived from an EMBL/GenBank/DDBJ whole genome shotgun (WGS) entry which is preliminary data.</text>
</comment>
<evidence type="ECO:0000313" key="1">
    <source>
        <dbReference type="EMBL" id="KAI4461015.1"/>
    </source>
</evidence>
<name>A0ACB9T2H9_HOLOL</name>
<gene>
    <name evidence="1" type="ORF">MML48_5g00012899</name>
</gene>
<evidence type="ECO:0000313" key="2">
    <source>
        <dbReference type="Proteomes" id="UP001056778"/>
    </source>
</evidence>
<organism evidence="1 2">
    <name type="scientific">Holotrichia oblita</name>
    <name type="common">Chafer beetle</name>
    <dbReference type="NCBI Taxonomy" id="644536"/>
    <lineage>
        <taxon>Eukaryota</taxon>
        <taxon>Metazoa</taxon>
        <taxon>Ecdysozoa</taxon>
        <taxon>Arthropoda</taxon>
        <taxon>Hexapoda</taxon>
        <taxon>Insecta</taxon>
        <taxon>Pterygota</taxon>
        <taxon>Neoptera</taxon>
        <taxon>Endopterygota</taxon>
        <taxon>Coleoptera</taxon>
        <taxon>Polyphaga</taxon>
        <taxon>Scarabaeiformia</taxon>
        <taxon>Scarabaeidae</taxon>
        <taxon>Melolonthinae</taxon>
        <taxon>Holotrichia</taxon>
    </lineage>
</organism>
<dbReference type="Proteomes" id="UP001056778">
    <property type="component" value="Chromosome 5"/>
</dbReference>
<reference evidence="1" key="1">
    <citation type="submission" date="2022-04" db="EMBL/GenBank/DDBJ databases">
        <title>Chromosome-scale genome assembly of Holotrichia oblita Faldermann.</title>
        <authorList>
            <person name="Rongchong L."/>
        </authorList>
    </citation>
    <scope>NUCLEOTIDE SEQUENCE</scope>
    <source>
        <strain evidence="1">81SQS9</strain>
    </source>
</reference>
<protein>
    <submittedName>
        <fullName evidence="1">Multi-copper oxidase</fullName>
    </submittedName>
</protein>